<sequence length="1996" mass="222286">MSPRSKFGEGVSVPREKEIQIMGTWMPVTSEKPIPVRTSPVALDRYGRPLARENWQELAGLPVGHMQEMLSYNRGINNIQDLPNYSRGINHIQELPNNSRGVNHIQELPNYSRVINHTQELPNYSRVVNHTQELPNYSRVISHTQELPNYSRSVNHIQELPNLNRGINHVLELPSYNGGVNNLNLIGEVARSEGYYGSNDTGVAERSGMINQIAASYRQALYNESAGWNNDAVAELLANKNAAAFASVNRIQGRSTSMANAPRAPNLQSQVSNWEDTNSSNLIHNQIYFGSNPLSNSSSFQQISQDGFPVTYRSNYKLNSPSTAASAGPSITSSLPILPVTPDHQLKKLANNQLSMTVNFSMGESSTQGKDKQQTSVMPIGNEATQHNSDGLFPKDVSPEVISTALEEKKDLDNGGDQGIDLNKTPQQKPPKRKKIRPKVFVEKPKKTEKKTPGQKRKYVRKKGLKESAEQPEDVLREATDPGAGPPAKSCRRSLNFDFEKTRYGSQIKVISQQEEMQQRHLMTFNLNLDSQATELANRTSGTKSTMLIGNQNGLPTVNQQPATVSTDTLSMNQILADNKSIQERHAVASSPLPRKDPRMENLNVISSNVDTRTAETCQKNSTNGYTPIQQHINAKGIGRTVSRAQTNFENFEKARVIFSTFPQSEVLSSLKEARGSKRGYCHTIEQTHPHTVNSMGSSSWYQDIFHMDGCHQNSNTVGVDSKKRRKRKIESGPHTNTDGNLSGTDAIKGCSSQAQTKRPNGINGSVYQIGDSEVVKRLSDWHAQSVASGSNLPNQIHSKQHLSTEKLRETIGLTSVPDSASLAASEIFNLLPPTPPGKARAPGDRVARKTCHTNDSAKQNVKRNRGKSASSGTDQLLPEHREAMHDRPQYSAKTKGLPNEQIYPIKMDEIIRKFKGLSLNGASSHVPEQVQNAIVPYKQDGTIVPYKQDGTIVPYEGFDFMKKRKPRPKVDLDPETNRIWNLLMGKEGSEGLEGMDKEKEKWWEEERKVFQGRAESFIARMHLVQGDRRFSKWKGSVVDSVIGVFLTQNVSDHLSSSAFMSLAARFPLKSNDRDGTNILVEEPEVCVVSPNDAIQWNEQVLRNPLCSQSSITPHELTERQRESDTSGIEKTSLLEAHSHSLEEEVISSQDSFSSSILQGSGGIKSSSGSNSEAEDPTSGCKPKKGQGSTNFLQPGNATLFQDFYSCINENSLFQEGYVNGHKSSNYCQQDSGLGSIENFGSSLTFTQLLNFDSSQNQVPIVPSNNYQPCMTSYSELLEGSDIYSGECISSWHSTAFGYPKGKDADHTSRRNGQLAEDVGETTVQHNGLTIPEEMPSVCTHAKLSKQSMPQQSICQPGSQEKYNQQYSETMSLREPVNLVETLAEGQNVLSYREVAEKTFDIEERISAVNKVSENKPVKPNSKEQVLSNAYGEANPSISKSKKAKVDAAKKTAIDWDMLRNQVQSNGKKKERSKDTMDSLDYEAVRCANVDDISNAIKERGMNNMLAQRIQACAFLNRIVREHGSIDLEWLRDVPPDKAKDYLLSIRGLGLKSVECVRLLTLHHLAFPVDTNVGRIAVRLGWVPLQPLPESLQLHLLELYPILESIQKYLWPRLCKLDQCTLYELHYQLITFGKVFCTKSKPNCNACPMRGECRHFASAFTSARLALPGPEERSMVSSTVPTTAERNPAPVINHVLLPPPEERSIREARRDIGKCEPIVEEPATPEPATEISGSDIEDTFYEDPDEIPTIKLNIEEFTVNLQNYMQKNMELQEGDMSKALVALNPDAASIPVPKLKNVSRLRTEHQVYELPDSHPLLEGMNRREPDDPSPYLLAIWTPGETANSIQPLEKSCGSQESGKLCNEKTCFSCNSIREANSQTVRGTLLIPCRTAMRGSFPLNGTYFQVNEMFADHESSLNPIDVPRELIWNLPRRTVYFGTSVSTIFKGLTTEGIQYCFWRGFVCVRGFDQKTRAPRPLMARLHFPASKLAKTKTENKR</sequence>
<gene>
    <name evidence="1" type="ORF">Pint_05885</name>
</gene>
<evidence type="ECO:0000313" key="2">
    <source>
        <dbReference type="Proteomes" id="UP001163603"/>
    </source>
</evidence>
<evidence type="ECO:0000313" key="1">
    <source>
        <dbReference type="EMBL" id="KAJ0046243.1"/>
    </source>
</evidence>
<protein>
    <submittedName>
        <fullName evidence="1">Uncharacterized protein</fullName>
    </submittedName>
</protein>
<accession>A0ACC0Z8M1</accession>
<name>A0ACC0Z8M1_9ROSI</name>
<dbReference type="EMBL" id="CM047738">
    <property type="protein sequence ID" value="KAJ0046243.1"/>
    <property type="molecule type" value="Genomic_DNA"/>
</dbReference>
<reference evidence="2" key="1">
    <citation type="journal article" date="2023" name="G3 (Bethesda)">
        <title>Genome assembly and association tests identify interacting loci associated with vigor, precocity, and sex in interspecific pistachio rootstocks.</title>
        <authorList>
            <person name="Palmer W."/>
            <person name="Jacygrad E."/>
            <person name="Sagayaradj S."/>
            <person name="Cavanaugh K."/>
            <person name="Han R."/>
            <person name="Bertier L."/>
            <person name="Beede B."/>
            <person name="Kafkas S."/>
            <person name="Golino D."/>
            <person name="Preece J."/>
            <person name="Michelmore R."/>
        </authorList>
    </citation>
    <scope>NUCLEOTIDE SEQUENCE [LARGE SCALE GENOMIC DNA]</scope>
</reference>
<organism evidence="1 2">
    <name type="scientific">Pistacia integerrima</name>
    <dbReference type="NCBI Taxonomy" id="434235"/>
    <lineage>
        <taxon>Eukaryota</taxon>
        <taxon>Viridiplantae</taxon>
        <taxon>Streptophyta</taxon>
        <taxon>Embryophyta</taxon>
        <taxon>Tracheophyta</taxon>
        <taxon>Spermatophyta</taxon>
        <taxon>Magnoliopsida</taxon>
        <taxon>eudicotyledons</taxon>
        <taxon>Gunneridae</taxon>
        <taxon>Pentapetalae</taxon>
        <taxon>rosids</taxon>
        <taxon>malvids</taxon>
        <taxon>Sapindales</taxon>
        <taxon>Anacardiaceae</taxon>
        <taxon>Pistacia</taxon>
    </lineage>
</organism>
<keyword evidence="2" id="KW-1185">Reference proteome</keyword>
<proteinExistence type="predicted"/>
<dbReference type="Proteomes" id="UP001163603">
    <property type="component" value="Chromosome 3"/>
</dbReference>
<comment type="caution">
    <text evidence="1">The sequence shown here is derived from an EMBL/GenBank/DDBJ whole genome shotgun (WGS) entry which is preliminary data.</text>
</comment>